<dbReference type="InterPro" id="IPR000805">
    <property type="entry name" value="Glyco_hydro_26"/>
</dbReference>
<dbReference type="PROSITE" id="PS51764">
    <property type="entry name" value="GH26"/>
    <property type="match status" value="1"/>
</dbReference>
<evidence type="ECO:0000313" key="6">
    <source>
        <dbReference type="EMBL" id="SFR64910.1"/>
    </source>
</evidence>
<dbReference type="InterPro" id="IPR017853">
    <property type="entry name" value="GH"/>
</dbReference>
<sequence length="300" mass="34928">MKKCRILNPNISKEALQVYEYICGTYRNHIISGQQEDPREGCHDNEMEYIMEKTGKLPAIRGLDYIHNDFAGVNERAIKWWKEGGIVTICWHWGTPPNGIGYPSSQGSIDMEEALTEGTALHQAMLDRMDEAAEALKVLQDAKVPVLWRPLHEFDGAWFWWGKGGSECFIRLWRLLYERYTNYHHLNNLIWVLGYCGDVHNGWYPGDQYVDFIGADAYEEGIREEMYEKVAAIVGDEVPICYHENGPIPNPVQLAESKVPWAWFMTWHTIHIMEQNTPEYLREVYHNEYVITLDKLPSWT</sequence>
<dbReference type="Gene3D" id="3.20.20.80">
    <property type="entry name" value="Glycosidases"/>
    <property type="match status" value="1"/>
</dbReference>
<keyword evidence="2 4" id="KW-0378">Hydrolase</keyword>
<gene>
    <name evidence="6" type="ORF">SAMN05661086_00744</name>
</gene>
<name>A0A1I6IEZ2_9FIRM</name>
<comment type="similarity">
    <text evidence="1 4">Belongs to the glycosyl hydrolase 26 family.</text>
</comment>
<dbReference type="SUPFAM" id="SSF51445">
    <property type="entry name" value="(Trans)glycosidases"/>
    <property type="match status" value="1"/>
</dbReference>
<evidence type="ECO:0000256" key="3">
    <source>
        <dbReference type="ARBA" id="ARBA00023295"/>
    </source>
</evidence>
<dbReference type="AlphaFoldDB" id="A0A1I6IEZ2"/>
<evidence type="ECO:0000256" key="1">
    <source>
        <dbReference type="ARBA" id="ARBA00007754"/>
    </source>
</evidence>
<reference evidence="6 7" key="1">
    <citation type="submission" date="2016-10" db="EMBL/GenBank/DDBJ databases">
        <authorList>
            <person name="de Groot N.N."/>
        </authorList>
    </citation>
    <scope>NUCLEOTIDE SEQUENCE [LARGE SCALE GENOMIC DNA]</scope>
    <source>
        <strain evidence="6 7">743A</strain>
    </source>
</reference>
<protein>
    <submittedName>
        <fullName evidence="6">Mannan endo-1,4-beta-mannosidase</fullName>
    </submittedName>
</protein>
<keyword evidence="7" id="KW-1185">Reference proteome</keyword>
<evidence type="ECO:0000256" key="2">
    <source>
        <dbReference type="ARBA" id="ARBA00022801"/>
    </source>
</evidence>
<dbReference type="PANTHER" id="PTHR40079">
    <property type="entry name" value="MANNAN ENDO-1,4-BETA-MANNOSIDASE E-RELATED"/>
    <property type="match status" value="1"/>
</dbReference>
<dbReference type="OrthoDB" id="9802773at2"/>
<dbReference type="EMBL" id="FOYZ01000002">
    <property type="protein sequence ID" value="SFR64910.1"/>
    <property type="molecule type" value="Genomic_DNA"/>
</dbReference>
<dbReference type="Proteomes" id="UP000199659">
    <property type="component" value="Unassembled WGS sequence"/>
</dbReference>
<evidence type="ECO:0000313" key="7">
    <source>
        <dbReference type="Proteomes" id="UP000199659"/>
    </source>
</evidence>
<dbReference type="PRINTS" id="PR00739">
    <property type="entry name" value="GLHYDRLASE26"/>
</dbReference>
<dbReference type="InterPro" id="IPR022790">
    <property type="entry name" value="GH26_dom"/>
</dbReference>
<feature type="active site" description="Nucleophile" evidence="4">
    <location>
        <position position="244"/>
    </location>
</feature>
<dbReference type="GO" id="GO:0006080">
    <property type="term" value="P:substituted mannan metabolic process"/>
    <property type="evidence" value="ECO:0007669"/>
    <property type="project" value="InterPro"/>
</dbReference>
<evidence type="ECO:0000256" key="4">
    <source>
        <dbReference type="PROSITE-ProRule" id="PRU01100"/>
    </source>
</evidence>
<feature type="active site" description="Proton donor" evidence="4">
    <location>
        <position position="153"/>
    </location>
</feature>
<dbReference type="GO" id="GO:0016985">
    <property type="term" value="F:mannan endo-1,4-beta-mannosidase activity"/>
    <property type="evidence" value="ECO:0007669"/>
    <property type="project" value="InterPro"/>
</dbReference>
<dbReference type="STRING" id="37658.SAMN05661086_00744"/>
<dbReference type="RefSeq" id="WP_092559349.1">
    <property type="nucleotide sequence ID" value="NZ_FOYZ01000002.1"/>
</dbReference>
<evidence type="ECO:0000259" key="5">
    <source>
        <dbReference type="PROSITE" id="PS51764"/>
    </source>
</evidence>
<organism evidence="6 7">
    <name type="scientific">Anaeromicropila populeti</name>
    <dbReference type="NCBI Taxonomy" id="37658"/>
    <lineage>
        <taxon>Bacteria</taxon>
        <taxon>Bacillati</taxon>
        <taxon>Bacillota</taxon>
        <taxon>Clostridia</taxon>
        <taxon>Lachnospirales</taxon>
        <taxon>Lachnospiraceae</taxon>
        <taxon>Anaeromicropila</taxon>
    </lineage>
</organism>
<accession>A0A1I6IEZ2</accession>
<dbReference type="PANTHER" id="PTHR40079:SF4">
    <property type="entry name" value="GH26 DOMAIN-CONTAINING PROTEIN-RELATED"/>
    <property type="match status" value="1"/>
</dbReference>
<feature type="domain" description="GH26" evidence="5">
    <location>
        <begin position="13"/>
        <end position="294"/>
    </location>
</feature>
<dbReference type="Pfam" id="PF02156">
    <property type="entry name" value="Glyco_hydro_26"/>
    <property type="match status" value="1"/>
</dbReference>
<keyword evidence="3 4" id="KW-0326">Glycosidase</keyword>
<proteinExistence type="inferred from homology"/>